<feature type="domain" description="Pyridoxine 5'-phosphate oxidase dimerisation C-terminal" evidence="7">
    <location>
        <begin position="183"/>
        <end position="224"/>
    </location>
</feature>
<evidence type="ECO:0000256" key="2">
    <source>
        <dbReference type="ARBA" id="ARBA00022630"/>
    </source>
</evidence>
<feature type="binding site" evidence="5">
    <location>
        <position position="206"/>
    </location>
    <ligand>
        <name>FMN</name>
        <dbReference type="ChEBI" id="CHEBI:58210"/>
    </ligand>
</feature>
<keyword evidence="2" id="KW-0285">Flavoprotein</keyword>
<dbReference type="PIRSF" id="PIRSF000190">
    <property type="entry name" value="Pyd_amn-ph_oxd"/>
    <property type="match status" value="1"/>
</dbReference>
<dbReference type="Pfam" id="PF01243">
    <property type="entry name" value="PNPOx_N"/>
    <property type="match status" value="1"/>
</dbReference>
<dbReference type="Proteomes" id="UP000230886">
    <property type="component" value="Unassembled WGS sequence"/>
</dbReference>
<dbReference type="GO" id="GO:0004733">
    <property type="term" value="F:pyridoxamine phosphate oxidase activity"/>
    <property type="evidence" value="ECO:0007669"/>
    <property type="project" value="InterPro"/>
</dbReference>
<proteinExistence type="inferred from homology"/>
<comment type="cofactor">
    <cofactor evidence="5">
        <name>FMN</name>
        <dbReference type="ChEBI" id="CHEBI:58210"/>
    </cofactor>
    <text evidence="5">Binds 1 FMN per subunit.</text>
</comment>
<dbReference type="NCBIfam" id="NF004231">
    <property type="entry name" value="PRK05679.1"/>
    <property type="match status" value="1"/>
</dbReference>
<dbReference type="PANTHER" id="PTHR10851:SF0">
    <property type="entry name" value="PYRIDOXINE-5'-PHOSPHATE OXIDASE"/>
    <property type="match status" value="1"/>
</dbReference>
<dbReference type="GO" id="GO:0010181">
    <property type="term" value="F:FMN binding"/>
    <property type="evidence" value="ECO:0007669"/>
    <property type="project" value="InterPro"/>
</dbReference>
<dbReference type="InterPro" id="IPR011576">
    <property type="entry name" value="Pyridox_Oxase_N"/>
</dbReference>
<feature type="binding site" evidence="5">
    <location>
        <position position="94"/>
    </location>
    <ligand>
        <name>FMN</name>
        <dbReference type="ChEBI" id="CHEBI:58210"/>
    </ligand>
</feature>
<feature type="binding site" evidence="5">
    <location>
        <position position="116"/>
    </location>
    <ligand>
        <name>FMN</name>
        <dbReference type="ChEBI" id="CHEBI:58210"/>
    </ligand>
</feature>
<protein>
    <submittedName>
        <fullName evidence="8">Pyridoxamine 5'-phosphate oxidase</fullName>
    </submittedName>
</protein>
<gene>
    <name evidence="8" type="ORF">CHR55_19875</name>
</gene>
<name>A0A2A5J8L2_RHOSG</name>
<evidence type="ECO:0000256" key="3">
    <source>
        <dbReference type="ARBA" id="ARBA00022643"/>
    </source>
</evidence>
<dbReference type="InterPro" id="IPR000659">
    <property type="entry name" value="Pyridox_Oxase"/>
</dbReference>
<evidence type="ECO:0000256" key="1">
    <source>
        <dbReference type="ARBA" id="ARBA00007301"/>
    </source>
</evidence>
<feature type="binding site" evidence="5">
    <location>
        <begin position="72"/>
        <end position="77"/>
    </location>
    <ligand>
        <name>FMN</name>
        <dbReference type="ChEBI" id="CHEBI:58210"/>
    </ligand>
</feature>
<keyword evidence="3 5" id="KW-0288">FMN</keyword>
<dbReference type="AlphaFoldDB" id="A0A2A5J8L2"/>
<sequence length="224" mass="25056">MVDADFSLPDVRTWIRGIPALTGTPPPAPECFPEKPGELFLDWLRAAVAFGVVEPHVCALSTVDGDGMPDSRFLILKDVTEGGFWFSGSAASPKGVELKENPRASLAFYWRETGQQVRIRGTVREGDDALRRRDFVERSVTARAVATASKQSEVLEDLGAYDTSVAAAEARISDDPGFVSKDWRAWCLQPESVEFWQADSGRRHQRWLYRRGSDRAWTRAVLWP</sequence>
<evidence type="ECO:0000256" key="5">
    <source>
        <dbReference type="PIRSR" id="PIRSR000190-2"/>
    </source>
</evidence>
<dbReference type="InterPro" id="IPR012349">
    <property type="entry name" value="Split_barrel_FMN-bd"/>
</dbReference>
<dbReference type="Pfam" id="PF10590">
    <property type="entry name" value="PNP_phzG_C"/>
    <property type="match status" value="1"/>
</dbReference>
<evidence type="ECO:0000313" key="8">
    <source>
        <dbReference type="EMBL" id="PCK25567.1"/>
    </source>
</evidence>
<feature type="domain" description="Pyridoxamine 5'-phosphate oxidase N-terminal" evidence="6">
    <location>
        <begin position="52"/>
        <end position="162"/>
    </location>
</feature>
<feature type="binding site" evidence="5">
    <location>
        <position position="196"/>
    </location>
    <ligand>
        <name>FMN</name>
        <dbReference type="ChEBI" id="CHEBI:58210"/>
    </ligand>
</feature>
<keyword evidence="4" id="KW-0560">Oxidoreductase</keyword>
<dbReference type="RefSeq" id="WP_099697992.1">
    <property type="nucleotide sequence ID" value="NZ_CP104782.1"/>
</dbReference>
<dbReference type="SUPFAM" id="SSF50475">
    <property type="entry name" value="FMN-binding split barrel"/>
    <property type="match status" value="1"/>
</dbReference>
<organism evidence="8 9">
    <name type="scientific">Rhodococcus qingshengii</name>
    <dbReference type="NCBI Taxonomy" id="334542"/>
    <lineage>
        <taxon>Bacteria</taxon>
        <taxon>Bacillati</taxon>
        <taxon>Actinomycetota</taxon>
        <taxon>Actinomycetes</taxon>
        <taxon>Mycobacteriales</taxon>
        <taxon>Nocardiaceae</taxon>
        <taxon>Rhodococcus</taxon>
        <taxon>Rhodococcus erythropolis group</taxon>
    </lineage>
</organism>
<dbReference type="Gene3D" id="2.30.110.10">
    <property type="entry name" value="Electron Transport, Fmn-binding Protein, Chain A"/>
    <property type="match status" value="1"/>
</dbReference>
<dbReference type="GO" id="GO:0008615">
    <property type="term" value="P:pyridoxine biosynthetic process"/>
    <property type="evidence" value="ECO:0007669"/>
    <property type="project" value="InterPro"/>
</dbReference>
<dbReference type="InterPro" id="IPR019576">
    <property type="entry name" value="Pyridoxamine_oxidase_dimer_C"/>
</dbReference>
<comment type="caution">
    <text evidence="8">The sequence shown here is derived from an EMBL/GenBank/DDBJ whole genome shotgun (WGS) entry which is preliminary data.</text>
</comment>
<reference evidence="8 9" key="1">
    <citation type="submission" date="2017-07" db="EMBL/GenBank/DDBJ databases">
        <title>Draft sequence of Rhodococcus enclensis 23b-28.</title>
        <authorList>
            <person name="Besaury L."/>
            <person name="Sancelme M."/>
            <person name="Amato P."/>
            <person name="Lallement A."/>
            <person name="Delort A.-M."/>
        </authorList>
    </citation>
    <scope>NUCLEOTIDE SEQUENCE [LARGE SCALE GENOMIC DNA]</scope>
    <source>
        <strain evidence="8 9">23b-28</strain>
    </source>
</reference>
<evidence type="ECO:0000313" key="9">
    <source>
        <dbReference type="Proteomes" id="UP000230886"/>
    </source>
</evidence>
<feature type="binding site" evidence="5">
    <location>
        <begin position="151"/>
        <end position="152"/>
    </location>
    <ligand>
        <name>FMN</name>
        <dbReference type="ChEBI" id="CHEBI:58210"/>
    </ligand>
</feature>
<dbReference type="EMBL" id="NOVD01000015">
    <property type="protein sequence ID" value="PCK25567.1"/>
    <property type="molecule type" value="Genomic_DNA"/>
</dbReference>
<evidence type="ECO:0000259" key="6">
    <source>
        <dbReference type="Pfam" id="PF01243"/>
    </source>
</evidence>
<accession>A0A2A5J8L2</accession>
<evidence type="ECO:0000256" key="4">
    <source>
        <dbReference type="ARBA" id="ARBA00023002"/>
    </source>
</evidence>
<comment type="similarity">
    <text evidence="1">Belongs to the pyridoxamine 5'-phosphate oxidase family.</text>
</comment>
<dbReference type="PANTHER" id="PTHR10851">
    <property type="entry name" value="PYRIDOXINE-5-PHOSPHATE OXIDASE"/>
    <property type="match status" value="1"/>
</dbReference>
<evidence type="ECO:0000259" key="7">
    <source>
        <dbReference type="Pfam" id="PF10590"/>
    </source>
</evidence>